<name>A0A6J6MVL7_9ZZZZ</name>
<keyword evidence="6" id="KW-0378">Hydrolase</keyword>
<evidence type="ECO:0000256" key="11">
    <source>
        <dbReference type="ARBA" id="ARBA00023136"/>
    </source>
</evidence>
<comment type="subcellular location">
    <subcellularLocation>
        <location evidence="2">Endoplasmic reticulum membrane</location>
        <topology evidence="2">Multi-pass membrane protein</topology>
    </subcellularLocation>
</comment>
<protein>
    <submittedName>
        <fullName evidence="15">Unannotated protein</fullName>
    </submittedName>
</protein>
<proteinExistence type="predicted"/>
<dbReference type="Pfam" id="PF01435">
    <property type="entry name" value="Peptidase_M48"/>
    <property type="match status" value="1"/>
</dbReference>
<comment type="cofactor">
    <cofactor evidence="1">
        <name>Zn(2+)</name>
        <dbReference type="ChEBI" id="CHEBI:29105"/>
    </cofactor>
</comment>
<evidence type="ECO:0000256" key="7">
    <source>
        <dbReference type="ARBA" id="ARBA00022824"/>
    </source>
</evidence>
<dbReference type="Gene3D" id="3.30.2010.10">
    <property type="entry name" value="Metalloproteases ('zincins'), catalytic domain"/>
    <property type="match status" value="1"/>
</dbReference>
<accession>A0A6J6MVL7</accession>
<dbReference type="CDD" id="cd07343">
    <property type="entry name" value="M48A_Zmpste24p_like"/>
    <property type="match status" value="1"/>
</dbReference>
<dbReference type="PANTHER" id="PTHR10120">
    <property type="entry name" value="CAAX PRENYL PROTEASE 1"/>
    <property type="match status" value="1"/>
</dbReference>
<feature type="transmembrane region" description="Helical" evidence="12">
    <location>
        <begin position="6"/>
        <end position="24"/>
    </location>
</feature>
<evidence type="ECO:0000259" key="13">
    <source>
        <dbReference type="Pfam" id="PF01435"/>
    </source>
</evidence>
<reference evidence="15" key="1">
    <citation type="submission" date="2020-05" db="EMBL/GenBank/DDBJ databases">
        <authorList>
            <person name="Chiriac C."/>
            <person name="Salcher M."/>
            <person name="Ghai R."/>
            <person name="Kavagutti S V."/>
        </authorList>
    </citation>
    <scope>NUCLEOTIDE SEQUENCE</scope>
</reference>
<feature type="transmembrane region" description="Helical" evidence="12">
    <location>
        <begin position="63"/>
        <end position="81"/>
    </location>
</feature>
<feature type="transmembrane region" description="Helical" evidence="12">
    <location>
        <begin position="285"/>
        <end position="304"/>
    </location>
</feature>
<dbReference type="GO" id="GO:0071586">
    <property type="term" value="P:CAAX-box protein processing"/>
    <property type="evidence" value="ECO:0007669"/>
    <property type="project" value="InterPro"/>
</dbReference>
<keyword evidence="4 12" id="KW-0812">Transmembrane</keyword>
<evidence type="ECO:0000256" key="6">
    <source>
        <dbReference type="ARBA" id="ARBA00022801"/>
    </source>
</evidence>
<feature type="transmembrane region" description="Helical" evidence="12">
    <location>
        <begin position="93"/>
        <end position="120"/>
    </location>
</feature>
<dbReference type="InterPro" id="IPR032456">
    <property type="entry name" value="Peptidase_M48_N"/>
</dbReference>
<dbReference type="Pfam" id="PF16491">
    <property type="entry name" value="Peptidase_M48_N"/>
    <property type="match status" value="1"/>
</dbReference>
<feature type="domain" description="Peptidase M48" evidence="13">
    <location>
        <begin position="202"/>
        <end position="405"/>
    </location>
</feature>
<dbReference type="GO" id="GO:0005789">
    <property type="term" value="C:endoplasmic reticulum membrane"/>
    <property type="evidence" value="ECO:0007669"/>
    <property type="project" value="UniProtKB-SubCell"/>
</dbReference>
<keyword evidence="8" id="KW-0862">Zinc</keyword>
<keyword evidence="7" id="KW-0256">Endoplasmic reticulum</keyword>
<evidence type="ECO:0000256" key="12">
    <source>
        <dbReference type="SAM" id="Phobius"/>
    </source>
</evidence>
<keyword evidence="10" id="KW-0482">Metalloprotease</keyword>
<keyword evidence="11 12" id="KW-0472">Membrane</keyword>
<dbReference type="AlphaFoldDB" id="A0A6J6MVL7"/>
<evidence type="ECO:0000256" key="1">
    <source>
        <dbReference type="ARBA" id="ARBA00001947"/>
    </source>
</evidence>
<feature type="transmembrane region" description="Helical" evidence="12">
    <location>
        <begin position="316"/>
        <end position="340"/>
    </location>
</feature>
<evidence type="ECO:0000256" key="3">
    <source>
        <dbReference type="ARBA" id="ARBA00022670"/>
    </source>
</evidence>
<keyword evidence="3" id="KW-0645">Protease</keyword>
<evidence type="ECO:0000256" key="5">
    <source>
        <dbReference type="ARBA" id="ARBA00022723"/>
    </source>
</evidence>
<evidence type="ECO:0000256" key="4">
    <source>
        <dbReference type="ARBA" id="ARBA00022692"/>
    </source>
</evidence>
<dbReference type="FunFam" id="3.30.2010.10:FF:000002">
    <property type="entry name" value="CAAX prenyl protease"/>
    <property type="match status" value="1"/>
</dbReference>
<gene>
    <name evidence="15" type="ORF">UFOPK2370_00039</name>
</gene>
<evidence type="ECO:0000259" key="14">
    <source>
        <dbReference type="Pfam" id="PF16491"/>
    </source>
</evidence>
<organism evidence="15">
    <name type="scientific">freshwater metagenome</name>
    <dbReference type="NCBI Taxonomy" id="449393"/>
    <lineage>
        <taxon>unclassified sequences</taxon>
        <taxon>metagenomes</taxon>
        <taxon>ecological metagenomes</taxon>
    </lineage>
</organism>
<evidence type="ECO:0000256" key="9">
    <source>
        <dbReference type="ARBA" id="ARBA00022989"/>
    </source>
</evidence>
<evidence type="ECO:0000256" key="2">
    <source>
        <dbReference type="ARBA" id="ARBA00004477"/>
    </source>
</evidence>
<feature type="domain" description="CAAX prenyl protease 1 N-terminal" evidence="14">
    <location>
        <begin position="41"/>
        <end position="198"/>
    </location>
</feature>
<keyword evidence="9 12" id="KW-1133">Transmembrane helix</keyword>
<feature type="transmembrane region" description="Helical" evidence="12">
    <location>
        <begin position="169"/>
        <end position="196"/>
    </location>
</feature>
<evidence type="ECO:0000256" key="10">
    <source>
        <dbReference type="ARBA" id="ARBA00023049"/>
    </source>
</evidence>
<dbReference type="GO" id="GO:0004222">
    <property type="term" value="F:metalloendopeptidase activity"/>
    <property type="evidence" value="ECO:0007669"/>
    <property type="project" value="InterPro"/>
</dbReference>
<keyword evidence="5" id="KW-0479">Metal-binding</keyword>
<sequence length="409" mass="45062">MNAELLKNLIIVITVAVAVFKVALNELDVRSSRTALAGSPKAEVKKAVEYTVTKRRFESTTTVITATVVLAFLVLGLYGQIQQLVAGSIQGQIWQDLVFLLAMALGLFILGIPGSIYKTFVIEAKFGFNRTTVKTFIIDRIRGIVLGALILGPILLGLLWIYQQVPNQIWWIAFVAINLISLITAAIGTSVILPLFNKLKELPEGELRDKILALCERQNYKLKRIYVMDSSKRSSKSNAFFSGIGKTKTIVLFDSLIANHTVDEVVGVLGHEMGHDKLGHIRSMLLLNMLQSFVIFALFGWALQEPALSEALGGSGVQLVLSLIAFGMLFSPINFLLGIFDNYMTRRNEHGADIFASQVYGKEHIISALQRLSADNLANPAPHPLYVLAYYSHPPASKRVSHVLEAKLA</sequence>
<dbReference type="EMBL" id="CAEZXK010000001">
    <property type="protein sequence ID" value="CAB4677916.1"/>
    <property type="molecule type" value="Genomic_DNA"/>
</dbReference>
<dbReference type="InterPro" id="IPR027057">
    <property type="entry name" value="CAXX_Prtase_1"/>
</dbReference>
<dbReference type="GO" id="GO:0046872">
    <property type="term" value="F:metal ion binding"/>
    <property type="evidence" value="ECO:0007669"/>
    <property type="project" value="UniProtKB-KW"/>
</dbReference>
<feature type="transmembrane region" description="Helical" evidence="12">
    <location>
        <begin position="141"/>
        <end position="163"/>
    </location>
</feature>
<evidence type="ECO:0000256" key="8">
    <source>
        <dbReference type="ARBA" id="ARBA00022833"/>
    </source>
</evidence>
<dbReference type="InterPro" id="IPR001915">
    <property type="entry name" value="Peptidase_M48"/>
</dbReference>
<evidence type="ECO:0000313" key="15">
    <source>
        <dbReference type="EMBL" id="CAB4677916.1"/>
    </source>
</evidence>